<protein>
    <recommendedName>
        <fullName evidence="5">7TM GPCR serpentine receptor class x (Srx) domain-containing protein</fullName>
    </recommendedName>
</protein>
<feature type="transmembrane region" description="Helical" evidence="1">
    <location>
        <begin position="44"/>
        <end position="67"/>
    </location>
</feature>
<keyword evidence="2" id="KW-0732">Signal</keyword>
<keyword evidence="1" id="KW-0812">Transmembrane</keyword>
<dbReference type="Gene3D" id="1.20.1070.10">
    <property type="entry name" value="Rhodopsin 7-helix transmembrane proteins"/>
    <property type="match status" value="1"/>
</dbReference>
<keyword evidence="4" id="KW-1185">Reference proteome</keyword>
<dbReference type="Pfam" id="PF10323">
    <property type="entry name" value="7TM_GPCR_Srv"/>
    <property type="match status" value="1"/>
</dbReference>
<organism evidence="3 4">
    <name type="scientific">Trichostrongylus colubriformis</name>
    <name type="common">Black scour worm</name>
    <dbReference type="NCBI Taxonomy" id="6319"/>
    <lineage>
        <taxon>Eukaryota</taxon>
        <taxon>Metazoa</taxon>
        <taxon>Ecdysozoa</taxon>
        <taxon>Nematoda</taxon>
        <taxon>Chromadorea</taxon>
        <taxon>Rhabditida</taxon>
        <taxon>Rhabditina</taxon>
        <taxon>Rhabditomorpha</taxon>
        <taxon>Strongyloidea</taxon>
        <taxon>Trichostrongylidae</taxon>
        <taxon>Trichostrongylus</taxon>
    </lineage>
</organism>
<evidence type="ECO:0008006" key="5">
    <source>
        <dbReference type="Google" id="ProtNLM"/>
    </source>
</evidence>
<feature type="transmembrane region" description="Helical" evidence="1">
    <location>
        <begin position="88"/>
        <end position="108"/>
    </location>
</feature>
<proteinExistence type="predicted"/>
<name>A0AAN8FGU1_TRICO</name>
<dbReference type="EMBL" id="WIXE01018407">
    <property type="protein sequence ID" value="KAK5970933.1"/>
    <property type="molecule type" value="Genomic_DNA"/>
</dbReference>
<feature type="signal peptide" evidence="2">
    <location>
        <begin position="1"/>
        <end position="17"/>
    </location>
</feature>
<accession>A0AAN8FGU1</accession>
<evidence type="ECO:0000256" key="1">
    <source>
        <dbReference type="SAM" id="Phobius"/>
    </source>
</evidence>
<reference evidence="3 4" key="1">
    <citation type="submission" date="2019-10" db="EMBL/GenBank/DDBJ databases">
        <title>Assembly and Annotation for the nematode Trichostrongylus colubriformis.</title>
        <authorList>
            <person name="Martin J."/>
        </authorList>
    </citation>
    <scope>NUCLEOTIDE SEQUENCE [LARGE SCALE GENOMIC DNA]</scope>
    <source>
        <strain evidence="3">G859</strain>
        <tissue evidence="3">Whole worm</tissue>
    </source>
</reference>
<comment type="caution">
    <text evidence="3">The sequence shown here is derived from an EMBL/GenBank/DDBJ whole genome shotgun (WGS) entry which is preliminary data.</text>
</comment>
<evidence type="ECO:0000313" key="3">
    <source>
        <dbReference type="EMBL" id="KAK5970933.1"/>
    </source>
</evidence>
<dbReference type="InterPro" id="IPR019426">
    <property type="entry name" value="7TM_GPCR_serpentine_rcpt_Srv"/>
</dbReference>
<evidence type="ECO:0000256" key="2">
    <source>
        <dbReference type="SAM" id="SignalP"/>
    </source>
</evidence>
<dbReference type="SUPFAM" id="SSF81321">
    <property type="entry name" value="Family A G protein-coupled receptor-like"/>
    <property type="match status" value="1"/>
</dbReference>
<gene>
    <name evidence="3" type="ORF">GCK32_000957</name>
</gene>
<keyword evidence="1" id="KW-1133">Transmembrane helix</keyword>
<dbReference type="Proteomes" id="UP001331761">
    <property type="component" value="Unassembled WGS sequence"/>
</dbReference>
<feature type="transmembrane region" description="Helical" evidence="1">
    <location>
        <begin position="120"/>
        <end position="142"/>
    </location>
</feature>
<dbReference type="AlphaFoldDB" id="A0AAN8FGU1"/>
<keyword evidence="1" id="KW-0472">Membrane</keyword>
<sequence>MLQWGIGLLMVLPLCQPSFDVTYEMRVTLEPVLVPSLLSLANTILLSSSTVLLVTCIICYVLILNYIRQNTLHRTESAKHEVWLCGQTAGLVLAFLVQFMYNGGLYILNSVGQTTILRNWRMMGPLVYGFLSCVHPWTCIAFNQEIRNGILGIFRCWFGHKKEIALFTLSSRSRSK</sequence>
<evidence type="ECO:0000313" key="4">
    <source>
        <dbReference type="Proteomes" id="UP001331761"/>
    </source>
</evidence>
<feature type="chain" id="PRO_5043019548" description="7TM GPCR serpentine receptor class x (Srx) domain-containing protein" evidence="2">
    <location>
        <begin position="18"/>
        <end position="176"/>
    </location>
</feature>